<dbReference type="InterPro" id="IPR036278">
    <property type="entry name" value="Sialidase_sf"/>
</dbReference>
<dbReference type="EMBL" id="MUBC01000003">
    <property type="protein sequence ID" value="ONM45498.1"/>
    <property type="molecule type" value="Genomic_DNA"/>
</dbReference>
<dbReference type="CDD" id="cd15482">
    <property type="entry name" value="Sialidase_non-viral"/>
    <property type="match status" value="1"/>
</dbReference>
<dbReference type="GO" id="GO:0009523">
    <property type="term" value="C:photosystem II"/>
    <property type="evidence" value="ECO:0007669"/>
    <property type="project" value="UniProtKB-KW"/>
</dbReference>
<feature type="domain" description="Photosynthesis system II assembly factor Ycf48/Hcf136-like" evidence="4">
    <location>
        <begin position="164"/>
        <end position="286"/>
    </location>
</feature>
<comment type="caution">
    <text evidence="5">The sequence shown here is derived from an EMBL/GenBank/DDBJ whole genome shotgun (WGS) entry which is preliminary data.</text>
</comment>
<dbReference type="AlphaFoldDB" id="A0A1S8DJB4"/>
<name>A0A1S8DJB4_9GAMM</name>
<dbReference type="Gene3D" id="2.130.10.10">
    <property type="entry name" value="YVTN repeat-like/Quinoprotein amine dehydrogenase"/>
    <property type="match status" value="1"/>
</dbReference>
<dbReference type="Pfam" id="PF14870">
    <property type="entry name" value="PSII_BNR"/>
    <property type="match status" value="2"/>
</dbReference>
<dbReference type="SUPFAM" id="SSF50939">
    <property type="entry name" value="Sialidases"/>
    <property type="match status" value="1"/>
</dbReference>
<keyword evidence="2" id="KW-0604">Photosystem II</keyword>
<dbReference type="RefSeq" id="WP_083724215.1">
    <property type="nucleotide sequence ID" value="NZ_FOUD01000010.1"/>
</dbReference>
<dbReference type="PANTHER" id="PTHR47199:SF2">
    <property type="entry name" value="PHOTOSYSTEM II STABILITY_ASSEMBLY FACTOR HCF136, CHLOROPLASTIC"/>
    <property type="match status" value="1"/>
</dbReference>
<feature type="chain" id="PRO_5010544810" description="Photosynthesis system II assembly factor Ycf48/Hcf136-like domain-containing protein" evidence="3">
    <location>
        <begin position="51"/>
        <end position="374"/>
    </location>
</feature>
<dbReference type="InterPro" id="IPR028203">
    <property type="entry name" value="PSII_CF48-like_dom"/>
</dbReference>
<gene>
    <name evidence="5" type="ORF">BXT89_02150</name>
</gene>
<dbReference type="InterPro" id="IPR015943">
    <property type="entry name" value="WD40/YVTN_repeat-like_dom_sf"/>
</dbReference>
<feature type="domain" description="Photosynthesis system II assembly factor Ycf48/Hcf136-like" evidence="4">
    <location>
        <begin position="65"/>
        <end position="150"/>
    </location>
</feature>
<keyword evidence="1" id="KW-0602">Photosynthesis</keyword>
<dbReference type="GO" id="GO:0015979">
    <property type="term" value="P:photosynthesis"/>
    <property type="evidence" value="ECO:0007669"/>
    <property type="project" value="UniProtKB-KW"/>
</dbReference>
<evidence type="ECO:0000313" key="6">
    <source>
        <dbReference type="Proteomes" id="UP000242847"/>
    </source>
</evidence>
<dbReference type="OrthoDB" id="9813892at2"/>
<organism evidence="5 6">
    <name type="scientific">Halopseudomonas pachastrellae</name>
    <dbReference type="NCBI Taxonomy" id="254161"/>
    <lineage>
        <taxon>Bacteria</taxon>
        <taxon>Pseudomonadati</taxon>
        <taxon>Pseudomonadota</taxon>
        <taxon>Gammaproteobacteria</taxon>
        <taxon>Pseudomonadales</taxon>
        <taxon>Pseudomonadaceae</taxon>
        <taxon>Halopseudomonas</taxon>
    </lineage>
</organism>
<evidence type="ECO:0000259" key="4">
    <source>
        <dbReference type="Pfam" id="PF14870"/>
    </source>
</evidence>
<evidence type="ECO:0000256" key="2">
    <source>
        <dbReference type="ARBA" id="ARBA00023276"/>
    </source>
</evidence>
<protein>
    <recommendedName>
        <fullName evidence="4">Photosynthesis system II assembly factor Ycf48/Hcf136-like domain-containing protein</fullName>
    </recommendedName>
</protein>
<keyword evidence="3" id="KW-0732">Signal</keyword>
<dbReference type="Proteomes" id="UP000242847">
    <property type="component" value="Unassembled WGS sequence"/>
</dbReference>
<keyword evidence="6" id="KW-1185">Reference proteome</keyword>
<dbReference type="STRING" id="254161.SAMN05216256_11072"/>
<evidence type="ECO:0000313" key="5">
    <source>
        <dbReference type="EMBL" id="ONM45498.1"/>
    </source>
</evidence>
<sequence>MREPTRRRTQTTLPAVSGHRAQLRKLFFSSRMLSAASLSVALCAAPFVQAQDTVAEAPKPAVKSELASHTLLLDVAAAGDRLVAVGSRGHIVYSDDQGASWTQAEVPARQLLTSVFFADANNGWAVGHDSVILHTSDAGSNWEMQYRDPELDMPADPNGPGLLERPLMDVWFRDANTGFAFGAYGIYLRTDDGGESWEDLSFDIDNPDGFHYNAVTPVKGAGLFLAGEMGTLYRSADFGDTWETLQNSPYDGTWFGAAGTGEANQVLVWGLRGNMFRSTDFGDSWEQVELHTPNNGPLEATLLGGTLSAGDSLAVVGAGGVVLTSNNHGESFDVAVRPDRVALATAKYLPDGQMLLVGQHGVVKASPKGLPNVQ</sequence>
<evidence type="ECO:0000256" key="1">
    <source>
        <dbReference type="ARBA" id="ARBA00022531"/>
    </source>
</evidence>
<accession>A0A1S8DJB4</accession>
<feature type="signal peptide" evidence="3">
    <location>
        <begin position="1"/>
        <end position="50"/>
    </location>
</feature>
<evidence type="ECO:0000256" key="3">
    <source>
        <dbReference type="SAM" id="SignalP"/>
    </source>
</evidence>
<dbReference type="PANTHER" id="PTHR47199">
    <property type="entry name" value="PHOTOSYSTEM II STABILITY/ASSEMBLY FACTOR HCF136, CHLOROPLASTIC"/>
    <property type="match status" value="1"/>
</dbReference>
<proteinExistence type="predicted"/>
<reference evidence="5 6" key="1">
    <citation type="submission" date="2017-01" db="EMBL/GenBank/DDBJ databases">
        <title>Draft genome sequence of Pseudomonas pachastrellae type strain CCUG 46540T from a deep sea.</title>
        <authorList>
            <person name="Gomila M."/>
            <person name="Mulet M."/>
            <person name="Lalucat J."/>
            <person name="Garcia-Valdes E."/>
        </authorList>
    </citation>
    <scope>NUCLEOTIDE SEQUENCE [LARGE SCALE GENOMIC DNA]</scope>
    <source>
        <strain evidence="5 6">CCUG 46540</strain>
    </source>
</reference>